<feature type="transmembrane region" description="Helical" evidence="9">
    <location>
        <begin position="180"/>
        <end position="201"/>
    </location>
</feature>
<dbReference type="Gene3D" id="3.40.50.720">
    <property type="entry name" value="NAD(P)-binding Rossmann-like Domain"/>
    <property type="match status" value="1"/>
</dbReference>
<keyword evidence="3" id="KW-0050">Antiport</keyword>
<feature type="transmembrane region" description="Helical" evidence="9">
    <location>
        <begin position="213"/>
        <end position="232"/>
    </location>
</feature>
<feature type="transmembrane region" description="Helical" evidence="9">
    <location>
        <begin position="326"/>
        <end position="347"/>
    </location>
</feature>
<feature type="transmembrane region" description="Helical" evidence="9">
    <location>
        <begin position="87"/>
        <end position="110"/>
    </location>
</feature>
<dbReference type="InterPro" id="IPR036291">
    <property type="entry name" value="NAD(P)-bd_dom_sf"/>
</dbReference>
<evidence type="ECO:0000256" key="9">
    <source>
        <dbReference type="SAM" id="Phobius"/>
    </source>
</evidence>
<evidence type="ECO:0000256" key="4">
    <source>
        <dbReference type="ARBA" id="ARBA00022475"/>
    </source>
</evidence>
<accession>A0ABY6TKV3</accession>
<evidence type="ECO:0000256" key="3">
    <source>
        <dbReference type="ARBA" id="ARBA00022449"/>
    </source>
</evidence>
<name>A0ABY6TKV3_9PAST</name>
<feature type="transmembrane region" description="Helical" evidence="9">
    <location>
        <begin position="6"/>
        <end position="24"/>
    </location>
</feature>
<proteinExistence type="predicted"/>
<dbReference type="InterPro" id="IPR038770">
    <property type="entry name" value="Na+/solute_symporter_sf"/>
</dbReference>
<dbReference type="EMBL" id="CABFKI010000008">
    <property type="protein sequence ID" value="VTU08437.1"/>
    <property type="molecule type" value="Genomic_DNA"/>
</dbReference>
<dbReference type="Gene3D" id="1.20.1530.20">
    <property type="match status" value="1"/>
</dbReference>
<reference evidence="11 12" key="1">
    <citation type="submission" date="2019-05" db="EMBL/GenBank/DDBJ databases">
        <authorList>
            <consortium name="Pathogen Informatics"/>
        </authorList>
    </citation>
    <scope>NUCLEOTIDE SEQUENCE [LARGE SCALE GENOMIC DNA]</scope>
    <source>
        <strain evidence="11 12">NM319</strain>
    </source>
</reference>
<feature type="transmembrane region" description="Helical" evidence="9">
    <location>
        <begin position="52"/>
        <end position="75"/>
    </location>
</feature>
<feature type="domain" description="Cation/H+ exchanger transmembrane" evidence="10">
    <location>
        <begin position="19"/>
        <end position="382"/>
    </location>
</feature>
<evidence type="ECO:0000256" key="5">
    <source>
        <dbReference type="ARBA" id="ARBA00022692"/>
    </source>
</evidence>
<keyword evidence="5 9" id="KW-0812">Transmembrane</keyword>
<keyword evidence="4" id="KW-1003">Cell membrane</keyword>
<evidence type="ECO:0000256" key="2">
    <source>
        <dbReference type="ARBA" id="ARBA00022448"/>
    </source>
</evidence>
<dbReference type="Proteomes" id="UP000308167">
    <property type="component" value="Unassembled WGS sequence"/>
</dbReference>
<evidence type="ECO:0000256" key="6">
    <source>
        <dbReference type="ARBA" id="ARBA00022989"/>
    </source>
</evidence>
<keyword evidence="8 9" id="KW-0472">Membrane</keyword>
<feature type="transmembrane region" description="Helical" evidence="9">
    <location>
        <begin position="267"/>
        <end position="283"/>
    </location>
</feature>
<evidence type="ECO:0000313" key="11">
    <source>
        <dbReference type="EMBL" id="VTU08437.1"/>
    </source>
</evidence>
<dbReference type="PANTHER" id="PTHR32507:SF0">
    <property type="entry name" value="NA(+)_H(+) ANTIPORTER 2-RELATED"/>
    <property type="match status" value="1"/>
</dbReference>
<protein>
    <submittedName>
        <fullName evidence="11">Na+/H+ antiporter</fullName>
    </submittedName>
</protein>
<evidence type="ECO:0000259" key="10">
    <source>
        <dbReference type="Pfam" id="PF00999"/>
    </source>
</evidence>
<organism evidence="11 12">
    <name type="scientific">Actinobacillus porcinus</name>
    <dbReference type="NCBI Taxonomy" id="51048"/>
    <lineage>
        <taxon>Bacteria</taxon>
        <taxon>Pseudomonadati</taxon>
        <taxon>Pseudomonadota</taxon>
        <taxon>Gammaproteobacteria</taxon>
        <taxon>Pasteurellales</taxon>
        <taxon>Pasteurellaceae</taxon>
        <taxon>Actinobacillus</taxon>
    </lineage>
</organism>
<feature type="transmembrane region" description="Helical" evidence="9">
    <location>
        <begin position="116"/>
        <end position="136"/>
    </location>
</feature>
<keyword evidence="12" id="KW-1185">Reference proteome</keyword>
<comment type="caution">
    <text evidence="11">The sequence shown here is derived from an EMBL/GenBank/DDBJ whole genome shotgun (WGS) entry which is preliminary data.</text>
</comment>
<feature type="transmembrane region" description="Helical" evidence="9">
    <location>
        <begin position="359"/>
        <end position="379"/>
    </location>
</feature>
<dbReference type="PANTHER" id="PTHR32507">
    <property type="entry name" value="NA(+)/H(+) ANTIPORTER 1"/>
    <property type="match status" value="1"/>
</dbReference>
<dbReference type="InterPro" id="IPR006153">
    <property type="entry name" value="Cation/H_exchanger_TM"/>
</dbReference>
<keyword evidence="6 9" id="KW-1133">Transmembrane helix</keyword>
<keyword evidence="2" id="KW-0813">Transport</keyword>
<evidence type="ECO:0000256" key="7">
    <source>
        <dbReference type="ARBA" id="ARBA00023065"/>
    </source>
</evidence>
<feature type="transmembrane region" description="Helical" evidence="9">
    <location>
        <begin position="148"/>
        <end position="168"/>
    </location>
</feature>
<dbReference type="Pfam" id="PF00999">
    <property type="entry name" value="Na_H_Exchanger"/>
    <property type="match status" value="1"/>
</dbReference>
<feature type="transmembrane region" description="Helical" evidence="9">
    <location>
        <begin position="29"/>
        <end position="46"/>
    </location>
</feature>
<keyword evidence="7" id="KW-0406">Ion transport</keyword>
<sequence length="588" mass="64453">MDTALLLSIIVGLGIFAQWLAWYLKQPSILFLLLIGILSGPVLGIFNPDAVFGDLLFPMISLGVAVILFEGALTLEFKEIKGHGKTVQLLVTLGALITIIVLSIATYVLFDVDLEIALLFGSLVCVTGPTVIAPLLRSVRPNSNIANVLKWEGIIVDPIGAIFVVLVYEYIVTGSGEEGVLIFLKMAVLATALGVIGAFLLAQLIKKNWVPDYLRNVFTLAFILLLFAFSNAVEHESGLLTITILGVALANWKDFPKDHILEFKESLTVLLVSTLFIVLSARVDLGALISVGFSGLVLLLVAMFVARPLAVFFSSIGSNLTLNEKLMISWIGPRGIVAAAISSLFAIRLQQSDLKGVELLVPLVFTIIIGTVIVQGLSAKTMASLLNVRQAKNNGVLIVGSNPVALMVAKALQEANIDVVVAFHNYDNIAKARMLGLRTYYGSPISAHADTHLDLVGIGILLAMSTDRELNALSEMHYRHEFGAENIYRLKFSEDNNRREQDQRHKDLQSRWLFNQNATYAKLSSMLSKNANVKVTNITDTYSFEQYQADNKEFIPLFCIDKQGNITIMSENHTLNELHDFKLVALVL</sequence>
<gene>
    <name evidence="11" type="primary">nhaP</name>
    <name evidence="11" type="ORF">SAMEA1410922_01454</name>
</gene>
<dbReference type="GeneID" id="86155852"/>
<evidence type="ECO:0000256" key="1">
    <source>
        <dbReference type="ARBA" id="ARBA00004651"/>
    </source>
</evidence>
<feature type="transmembrane region" description="Helical" evidence="9">
    <location>
        <begin position="289"/>
        <end position="314"/>
    </location>
</feature>
<comment type="subcellular location">
    <subcellularLocation>
        <location evidence="1">Cell membrane</location>
        <topology evidence="1">Multi-pass membrane protein</topology>
    </subcellularLocation>
</comment>
<dbReference type="RefSeq" id="WP_135710328.1">
    <property type="nucleotide sequence ID" value="NZ_CABFKI010000008.1"/>
</dbReference>
<evidence type="ECO:0000313" key="12">
    <source>
        <dbReference type="Proteomes" id="UP000308167"/>
    </source>
</evidence>
<dbReference type="SUPFAM" id="SSF51735">
    <property type="entry name" value="NAD(P)-binding Rossmann-fold domains"/>
    <property type="match status" value="1"/>
</dbReference>
<evidence type="ECO:0000256" key="8">
    <source>
        <dbReference type="ARBA" id="ARBA00023136"/>
    </source>
</evidence>